<evidence type="ECO:0000256" key="4">
    <source>
        <dbReference type="ARBA" id="ARBA00022737"/>
    </source>
</evidence>
<evidence type="ECO:0000256" key="1">
    <source>
        <dbReference type="ARBA" id="ARBA00004167"/>
    </source>
</evidence>
<dbReference type="InterPro" id="IPR001190">
    <property type="entry name" value="SRCR"/>
</dbReference>
<evidence type="ECO:0000256" key="5">
    <source>
        <dbReference type="ARBA" id="ARBA00022989"/>
    </source>
</evidence>
<name>A0A7M7GHR8_STRPU</name>
<organism evidence="16 17">
    <name type="scientific">Strongylocentrotus purpuratus</name>
    <name type="common">Purple sea urchin</name>
    <dbReference type="NCBI Taxonomy" id="7668"/>
    <lineage>
        <taxon>Eukaryota</taxon>
        <taxon>Metazoa</taxon>
        <taxon>Echinodermata</taxon>
        <taxon>Eleutherozoa</taxon>
        <taxon>Echinozoa</taxon>
        <taxon>Echinoidea</taxon>
        <taxon>Euechinoidea</taxon>
        <taxon>Echinacea</taxon>
        <taxon>Camarodonta</taxon>
        <taxon>Echinidea</taxon>
        <taxon>Strongylocentrotidae</taxon>
        <taxon>Strongylocentrotus</taxon>
    </lineage>
</organism>
<keyword evidence="17" id="KW-1185">Reference proteome</keyword>
<feature type="domain" description="SRCR" evidence="14">
    <location>
        <begin position="304"/>
        <end position="408"/>
    </location>
</feature>
<feature type="domain" description="SRCR" evidence="14">
    <location>
        <begin position="57"/>
        <end position="157"/>
    </location>
</feature>
<dbReference type="PANTHER" id="PTHR48071">
    <property type="entry name" value="SRCR DOMAIN-CONTAINING PROTEIN"/>
    <property type="match status" value="1"/>
</dbReference>
<feature type="domain" description="Sushi" evidence="15">
    <location>
        <begin position="421"/>
        <end position="478"/>
    </location>
</feature>
<dbReference type="InParanoid" id="A0A7M7GHR8"/>
<evidence type="ECO:0000256" key="7">
    <source>
        <dbReference type="ARBA" id="ARBA00023157"/>
    </source>
</evidence>
<dbReference type="RefSeq" id="XP_003727043.2">
    <property type="nucleotide sequence ID" value="XM_003726995.3"/>
</dbReference>
<comment type="caution">
    <text evidence="9">Lacks conserved residue(s) required for the propagation of feature annotation.</text>
</comment>
<dbReference type="InterPro" id="IPR036772">
    <property type="entry name" value="SRCR-like_dom_sf"/>
</dbReference>
<proteinExistence type="predicted"/>
<keyword evidence="6 12" id="KW-0472">Membrane</keyword>
<dbReference type="PRINTS" id="PR00258">
    <property type="entry name" value="SPERACTRCPTR"/>
</dbReference>
<dbReference type="PROSITE" id="PS50923">
    <property type="entry name" value="SUSHI"/>
    <property type="match status" value="1"/>
</dbReference>
<dbReference type="GeneID" id="100894034"/>
<dbReference type="SMART" id="SM00202">
    <property type="entry name" value="SR"/>
    <property type="match status" value="2"/>
</dbReference>
<reference evidence="16" key="2">
    <citation type="submission" date="2021-01" db="UniProtKB">
        <authorList>
            <consortium name="EnsemblMetazoa"/>
        </authorList>
    </citation>
    <scope>IDENTIFICATION</scope>
</reference>
<dbReference type="CDD" id="cd00033">
    <property type="entry name" value="CCP"/>
    <property type="match status" value="1"/>
</dbReference>
<dbReference type="PROSITE" id="PS50287">
    <property type="entry name" value="SRCR_2"/>
    <property type="match status" value="2"/>
</dbReference>
<evidence type="ECO:0000256" key="9">
    <source>
        <dbReference type="PROSITE-ProRule" id="PRU00196"/>
    </source>
</evidence>
<evidence type="ECO:0000256" key="13">
    <source>
        <dbReference type="SAM" id="SignalP"/>
    </source>
</evidence>
<evidence type="ECO:0000256" key="8">
    <source>
        <dbReference type="ARBA" id="ARBA00023180"/>
    </source>
</evidence>
<dbReference type="InterPro" id="IPR000436">
    <property type="entry name" value="Sushi_SCR_CCP_dom"/>
</dbReference>
<keyword evidence="3 13" id="KW-0732">Signal</keyword>
<dbReference type="SMART" id="SM00032">
    <property type="entry name" value="CCP"/>
    <property type="match status" value="2"/>
</dbReference>
<dbReference type="KEGG" id="spu:100894034"/>
<dbReference type="Gene3D" id="3.10.250.10">
    <property type="entry name" value="SRCR-like domain"/>
    <property type="match status" value="2"/>
</dbReference>
<feature type="disulfide bond" evidence="9">
    <location>
        <begin position="128"/>
        <end position="138"/>
    </location>
</feature>
<feature type="compositionally biased region" description="Polar residues" evidence="11">
    <location>
        <begin position="538"/>
        <end position="549"/>
    </location>
</feature>
<dbReference type="AlphaFoldDB" id="A0A7M7GHR8"/>
<keyword evidence="4" id="KW-0677">Repeat</keyword>
<dbReference type="Proteomes" id="UP000007110">
    <property type="component" value="Unassembled WGS sequence"/>
</dbReference>
<feature type="region of interest" description="Disordered" evidence="11">
    <location>
        <begin position="527"/>
        <end position="558"/>
    </location>
</feature>
<dbReference type="PANTHER" id="PTHR48071:SF18">
    <property type="entry name" value="DELETED IN MALIGNANT BRAIN TUMORS 1 PROTEIN-RELATED"/>
    <property type="match status" value="1"/>
</dbReference>
<keyword evidence="10" id="KW-0768">Sushi</keyword>
<evidence type="ECO:0000256" key="2">
    <source>
        <dbReference type="ARBA" id="ARBA00022692"/>
    </source>
</evidence>
<dbReference type="OMA" id="VHECLAV"/>
<sequence length="558" mass="62205">MIKMESSQSMRVHIQSRRLALLLAAGWLVICAPKCWAGPEESSLLDPSRLAPMDNDVRLKGGTQPWEGRIEIYLKSSGEWHTHCNTPRREEFYHVVCRAIGFGAFVKDLGEKEFLKSSLVPLQGYFECNKDAADLRSCFFKEGNLCSNDEEAGITCSGKVPSCGPISFQKDDHMVMHPFKLSYPVDTRVKVRCPGDPSVSGVMKCVNGHWEWEGVEPPTCPPRIDDSITCPAPFIDTRNTFLRPWKLTYRYDETLEIVCTDRSNITRLRCGDGGRLECLDGGEECIPEAPICQTPNRAYGDEKLLLVGGAKPTEGRVLVNRDGRWGSICADGWNQENANVICAQLGFGPARDSFHSTPQFPSDRSKRLYLFREVGCSSGDKNILGCSMKHMSAGDKCLSRHEVEVDCSSEKAEPQSNSCRTNCGPPGLPPNILAKPFKFVYQADEIVTLSCEGNSTKKVEIKCSANGLWSGSVIDCGRIVFREPEWLIGIGIGIVSLQVFMYIIWIIWCCCTRRRVPAVEVHVRDDAPPPENVAKVQPVNQQSVLTQRRTQTDDNKQD</sequence>
<evidence type="ECO:0000256" key="12">
    <source>
        <dbReference type="SAM" id="Phobius"/>
    </source>
</evidence>
<accession>A0A7M7GHR8</accession>
<dbReference type="EnsemblMetazoa" id="XM_003726995">
    <property type="protein sequence ID" value="XP_003727043"/>
    <property type="gene ID" value="LOC100894034"/>
</dbReference>
<evidence type="ECO:0000313" key="16">
    <source>
        <dbReference type="EnsemblMetazoa" id="XP_003727043"/>
    </source>
</evidence>
<feature type="signal peptide" evidence="13">
    <location>
        <begin position="1"/>
        <end position="37"/>
    </location>
</feature>
<evidence type="ECO:0000313" key="17">
    <source>
        <dbReference type="Proteomes" id="UP000007110"/>
    </source>
</evidence>
<keyword evidence="8" id="KW-0325">Glycoprotein</keyword>
<comment type="subcellular location">
    <subcellularLocation>
        <location evidence="1">Membrane</location>
        <topology evidence="1">Single-pass membrane protein</topology>
    </subcellularLocation>
</comment>
<feature type="chain" id="PRO_5029470975" evidence="13">
    <location>
        <begin position="38"/>
        <end position="558"/>
    </location>
</feature>
<dbReference type="Gene3D" id="2.10.70.10">
    <property type="entry name" value="Complement Module, domain 1"/>
    <property type="match status" value="1"/>
</dbReference>
<dbReference type="GO" id="GO:0016020">
    <property type="term" value="C:membrane"/>
    <property type="evidence" value="ECO:0007669"/>
    <property type="project" value="UniProtKB-SubCell"/>
</dbReference>
<dbReference type="SUPFAM" id="SSF57535">
    <property type="entry name" value="Complement control module/SCR domain"/>
    <property type="match status" value="1"/>
</dbReference>
<evidence type="ECO:0000256" key="6">
    <source>
        <dbReference type="ARBA" id="ARBA00023136"/>
    </source>
</evidence>
<feature type="transmembrane region" description="Helical" evidence="12">
    <location>
        <begin position="486"/>
        <end position="508"/>
    </location>
</feature>
<feature type="disulfide bond" evidence="9">
    <location>
        <begin position="376"/>
        <end position="386"/>
    </location>
</feature>
<protein>
    <submittedName>
        <fullName evidence="16">Uncharacterized protein</fullName>
    </submittedName>
</protein>
<keyword evidence="5 12" id="KW-1133">Transmembrane helix</keyword>
<dbReference type="SUPFAM" id="SSF56487">
    <property type="entry name" value="SRCR-like"/>
    <property type="match status" value="2"/>
</dbReference>
<keyword evidence="2 12" id="KW-0812">Transmembrane</keyword>
<reference evidence="17" key="1">
    <citation type="submission" date="2015-02" db="EMBL/GenBank/DDBJ databases">
        <title>Genome sequencing for Strongylocentrotus purpuratus.</title>
        <authorList>
            <person name="Murali S."/>
            <person name="Liu Y."/>
            <person name="Vee V."/>
            <person name="English A."/>
            <person name="Wang M."/>
            <person name="Skinner E."/>
            <person name="Han Y."/>
            <person name="Muzny D.M."/>
            <person name="Worley K.C."/>
            <person name="Gibbs R.A."/>
        </authorList>
    </citation>
    <scope>NUCLEOTIDE SEQUENCE</scope>
</reference>
<dbReference type="InterPro" id="IPR035976">
    <property type="entry name" value="Sushi/SCR/CCP_sf"/>
</dbReference>
<dbReference type="OrthoDB" id="10002959at2759"/>
<evidence type="ECO:0000256" key="3">
    <source>
        <dbReference type="ARBA" id="ARBA00022729"/>
    </source>
</evidence>
<dbReference type="FunFam" id="3.10.250.10:FF:000016">
    <property type="entry name" value="Scavenger receptor cysteine-rich protein type 12"/>
    <property type="match status" value="1"/>
</dbReference>
<evidence type="ECO:0000259" key="14">
    <source>
        <dbReference type="PROSITE" id="PS50287"/>
    </source>
</evidence>
<keyword evidence="7 9" id="KW-1015">Disulfide bond</keyword>
<evidence type="ECO:0000259" key="15">
    <source>
        <dbReference type="PROSITE" id="PS50923"/>
    </source>
</evidence>
<evidence type="ECO:0000256" key="11">
    <source>
        <dbReference type="SAM" id="MobiDB-lite"/>
    </source>
</evidence>
<dbReference type="Pfam" id="PF00530">
    <property type="entry name" value="SRCR"/>
    <property type="match status" value="2"/>
</dbReference>
<evidence type="ECO:0000256" key="10">
    <source>
        <dbReference type="PROSITE-ProRule" id="PRU00302"/>
    </source>
</evidence>